<accession>A0ABS9JK58</accession>
<name>A0ABS9JK58_9ACTN</name>
<evidence type="ECO:0000256" key="1">
    <source>
        <dbReference type="SAM" id="MobiDB-lite"/>
    </source>
</evidence>
<proteinExistence type="predicted"/>
<feature type="region of interest" description="Disordered" evidence="1">
    <location>
        <begin position="59"/>
        <end position="79"/>
    </location>
</feature>
<dbReference type="RefSeq" id="WP_237481785.1">
    <property type="nucleotide sequence ID" value="NZ_JAKKZF010000093.1"/>
</dbReference>
<feature type="region of interest" description="Disordered" evidence="1">
    <location>
        <begin position="171"/>
        <end position="207"/>
    </location>
</feature>
<evidence type="ECO:0008006" key="4">
    <source>
        <dbReference type="Google" id="ProtNLM"/>
    </source>
</evidence>
<reference evidence="2 3" key="1">
    <citation type="submission" date="2022-01" db="EMBL/GenBank/DDBJ databases">
        <title>Draft Genome Sequences of Seven Type Strains of the Genus Streptomyces.</title>
        <authorList>
            <person name="Aziz S."/>
            <person name="Coretto E."/>
            <person name="Chronakova A."/>
            <person name="Sproer C."/>
            <person name="Huber K."/>
            <person name="Nouioui I."/>
            <person name="Gross H."/>
        </authorList>
    </citation>
    <scope>NUCLEOTIDE SEQUENCE [LARGE SCALE GENOMIC DNA]</scope>
    <source>
        <strain evidence="2 3">DSM 41685</strain>
    </source>
</reference>
<gene>
    <name evidence="2" type="ORF">L0F81_22125</name>
</gene>
<comment type="caution">
    <text evidence="2">The sequence shown here is derived from an EMBL/GenBank/DDBJ whole genome shotgun (WGS) entry which is preliminary data.</text>
</comment>
<evidence type="ECO:0000313" key="2">
    <source>
        <dbReference type="EMBL" id="MCG0065959.1"/>
    </source>
</evidence>
<dbReference type="EMBL" id="JAKKZF010000093">
    <property type="protein sequence ID" value="MCG0065959.1"/>
    <property type="molecule type" value="Genomic_DNA"/>
</dbReference>
<evidence type="ECO:0000313" key="3">
    <source>
        <dbReference type="Proteomes" id="UP001299012"/>
    </source>
</evidence>
<protein>
    <recommendedName>
        <fullName evidence="4">DUF4913 domain-containing protein</fullName>
    </recommendedName>
</protein>
<dbReference type="Proteomes" id="UP001299012">
    <property type="component" value="Unassembled WGS sequence"/>
</dbReference>
<organism evidence="2 3">
    <name type="scientific">Streptomyces tricolor</name>
    <dbReference type="NCBI Taxonomy" id="68277"/>
    <lineage>
        <taxon>Bacteria</taxon>
        <taxon>Bacillati</taxon>
        <taxon>Actinomycetota</taxon>
        <taxon>Actinomycetes</taxon>
        <taxon>Kitasatosporales</taxon>
        <taxon>Streptomycetaceae</taxon>
        <taxon>Streptomyces</taxon>
        <taxon>Streptomyces violaceoruber group</taxon>
    </lineage>
</organism>
<sequence>MKLDPMEMLLRLTGDLSAVRTRLQELEDQRLGEALDGLDTKVGQLKETLAAVVEAVRQIREDPQEEEEAPDWPGTTPNWMDDLDQEQARILWDWLTEWCQNKLWPFYAQHVWKPCWYKHPRLRIELTSLCANWHWSYTKGAPPTRVSEWHARWWPHVERVLKEELKNCGMPRDDLKRPKHPVPVPIRATEAEPNPPAPPFTEEDFADPGFLTAIEKDIARRRPPDSDAD</sequence>
<keyword evidence="3" id="KW-1185">Reference proteome</keyword>